<dbReference type="EMBL" id="JAEMHM010000006">
    <property type="protein sequence ID" value="MBJ6724847.1"/>
    <property type="molecule type" value="Genomic_DNA"/>
</dbReference>
<dbReference type="Gene3D" id="3.30.160.170">
    <property type="entry name" value="FlaG-like"/>
    <property type="match status" value="1"/>
</dbReference>
<evidence type="ECO:0000313" key="3">
    <source>
        <dbReference type="Proteomes" id="UP000636888"/>
    </source>
</evidence>
<accession>A0A8J7IXW1</accession>
<dbReference type="AlphaFoldDB" id="A0A8J7IXW1"/>
<proteinExistence type="predicted"/>
<sequence length="135" mass="14594">MALEAISGSPAAYVPAPGTQHNSATAPTPTATDAGIKKQAQESIKLQLATKVQDATQVKKAATVEDRVKEATQALNDFMKHYGIKLQFDIDDKQTIVKVLNQQTGDVIRQIPSEEAIRISKALDTLQGLIIQKKV</sequence>
<gene>
    <name evidence="2" type="ORF">JFN93_09025</name>
</gene>
<dbReference type="PANTHER" id="PTHR37166">
    <property type="entry name" value="PROTEIN FLAG"/>
    <property type="match status" value="1"/>
</dbReference>
<dbReference type="PANTHER" id="PTHR37166:SF1">
    <property type="entry name" value="PROTEIN FLAG"/>
    <property type="match status" value="1"/>
</dbReference>
<dbReference type="Proteomes" id="UP000636888">
    <property type="component" value="Unassembled WGS sequence"/>
</dbReference>
<dbReference type="Pfam" id="PF03646">
    <property type="entry name" value="FlaG"/>
    <property type="match status" value="1"/>
</dbReference>
<comment type="caution">
    <text evidence="2">The sequence shown here is derived from an EMBL/GenBank/DDBJ whole genome shotgun (WGS) entry which is preliminary data.</text>
</comment>
<keyword evidence="2" id="KW-0969">Cilium</keyword>
<reference evidence="2" key="1">
    <citation type="submission" date="2020-12" db="EMBL/GenBank/DDBJ databases">
        <title>Geomonas sp. Red875, isolated from river sediment.</title>
        <authorList>
            <person name="Xu Z."/>
            <person name="Zhang Z."/>
            <person name="Masuda Y."/>
            <person name="Itoh H."/>
            <person name="Senoo K."/>
        </authorList>
    </citation>
    <scope>NUCLEOTIDE SEQUENCE</scope>
    <source>
        <strain evidence="2">Red875</strain>
    </source>
</reference>
<keyword evidence="3" id="KW-1185">Reference proteome</keyword>
<dbReference type="InterPro" id="IPR005186">
    <property type="entry name" value="FlaG"/>
</dbReference>
<feature type="region of interest" description="Disordered" evidence="1">
    <location>
        <begin position="1"/>
        <end position="37"/>
    </location>
</feature>
<feature type="compositionally biased region" description="Low complexity" evidence="1">
    <location>
        <begin position="24"/>
        <end position="34"/>
    </location>
</feature>
<dbReference type="RefSeq" id="WP_199383733.1">
    <property type="nucleotide sequence ID" value="NZ_JAEMHM010000006.1"/>
</dbReference>
<dbReference type="SUPFAM" id="SSF160214">
    <property type="entry name" value="FlaG-like"/>
    <property type="match status" value="1"/>
</dbReference>
<evidence type="ECO:0000256" key="1">
    <source>
        <dbReference type="SAM" id="MobiDB-lite"/>
    </source>
</evidence>
<evidence type="ECO:0000313" key="2">
    <source>
        <dbReference type="EMBL" id="MBJ6724847.1"/>
    </source>
</evidence>
<name>A0A8J7IXW1_9BACT</name>
<organism evidence="2 3">
    <name type="scientific">Geomesophilobacter sediminis</name>
    <dbReference type="NCBI Taxonomy" id="2798584"/>
    <lineage>
        <taxon>Bacteria</taxon>
        <taxon>Pseudomonadati</taxon>
        <taxon>Thermodesulfobacteriota</taxon>
        <taxon>Desulfuromonadia</taxon>
        <taxon>Geobacterales</taxon>
        <taxon>Geobacteraceae</taxon>
        <taxon>Geomesophilobacter</taxon>
    </lineage>
</organism>
<keyword evidence="2" id="KW-0966">Cell projection</keyword>
<keyword evidence="2" id="KW-0282">Flagellum</keyword>
<protein>
    <submittedName>
        <fullName evidence="2">Flagellar protein FlaG</fullName>
    </submittedName>
</protein>
<dbReference type="InterPro" id="IPR035924">
    <property type="entry name" value="FlaG-like_sf"/>
</dbReference>